<keyword evidence="3" id="KW-1185">Reference proteome</keyword>
<feature type="region of interest" description="Disordered" evidence="1">
    <location>
        <begin position="241"/>
        <end position="260"/>
    </location>
</feature>
<evidence type="ECO:0000256" key="2">
    <source>
        <dbReference type="SAM" id="SignalP"/>
    </source>
</evidence>
<keyword evidence="2" id="KW-0732">Signal</keyword>
<organism evidence="3 4">
    <name type="scientific">Hyalella azteca</name>
    <name type="common">Amphipod</name>
    <dbReference type="NCBI Taxonomy" id="294128"/>
    <lineage>
        <taxon>Eukaryota</taxon>
        <taxon>Metazoa</taxon>
        <taxon>Ecdysozoa</taxon>
        <taxon>Arthropoda</taxon>
        <taxon>Crustacea</taxon>
        <taxon>Multicrustacea</taxon>
        <taxon>Malacostraca</taxon>
        <taxon>Eumalacostraca</taxon>
        <taxon>Peracarida</taxon>
        <taxon>Amphipoda</taxon>
        <taxon>Senticaudata</taxon>
        <taxon>Talitrida</taxon>
        <taxon>Talitroidea</taxon>
        <taxon>Hyalellidae</taxon>
        <taxon>Hyalella</taxon>
    </lineage>
</organism>
<feature type="chain" id="PRO_5034074415" evidence="2">
    <location>
        <begin position="19"/>
        <end position="276"/>
    </location>
</feature>
<sequence length="276" mass="28488">MVAFFPLIPLIFVGVLTAFTMEAQAGLPTGPAVNVLVNPQGPMKSCSKKVQISVVFQTIKSKKGVVYGRTYTHPAMLKCFGSFQQSATTFKNCVNAAAVAGHSTLSFNGTTCLTYNATVPSFSCANQQAAAANPVVIYQANPPLVQPNFGSFKVLTVAATFDVNNNFDVTWTAEDGGCSYPGFVITVAGLVKYVETLSFHANFVVGAGRNVARNGGNVAVAYGLPTGETFGQSLSTTAVEATTTTTSTTTTSTTTDSATGIGTGIVTAPGGFVTVA</sequence>
<dbReference type="AlphaFoldDB" id="A0A8B7PHW0"/>
<proteinExistence type="predicted"/>
<gene>
    <name evidence="4" type="primary">LOC108680730</name>
</gene>
<protein>
    <submittedName>
        <fullName evidence="4">Uncharacterized protein LOC108680730</fullName>
    </submittedName>
</protein>
<dbReference type="Proteomes" id="UP000694843">
    <property type="component" value="Unplaced"/>
</dbReference>
<accession>A0A8B7PHW0</accession>
<evidence type="ECO:0000313" key="3">
    <source>
        <dbReference type="Proteomes" id="UP000694843"/>
    </source>
</evidence>
<reference evidence="4" key="1">
    <citation type="submission" date="2025-08" db="UniProtKB">
        <authorList>
            <consortium name="RefSeq"/>
        </authorList>
    </citation>
    <scope>IDENTIFICATION</scope>
    <source>
        <tissue evidence="4">Whole organism</tissue>
    </source>
</reference>
<dbReference type="KEGG" id="hazt:108680730"/>
<name>A0A8B7PHW0_HYAAZ</name>
<dbReference type="GeneID" id="108680730"/>
<feature type="signal peptide" evidence="2">
    <location>
        <begin position="1"/>
        <end position="18"/>
    </location>
</feature>
<evidence type="ECO:0000313" key="4">
    <source>
        <dbReference type="RefSeq" id="XP_018025107.1"/>
    </source>
</evidence>
<feature type="compositionally biased region" description="Low complexity" evidence="1">
    <location>
        <begin position="241"/>
        <end position="259"/>
    </location>
</feature>
<dbReference type="RefSeq" id="XP_018025107.1">
    <property type="nucleotide sequence ID" value="XM_018169618.2"/>
</dbReference>
<evidence type="ECO:0000256" key="1">
    <source>
        <dbReference type="SAM" id="MobiDB-lite"/>
    </source>
</evidence>